<organism evidence="9 10">
    <name type="scientific">Nguyenibacter vanlangensis</name>
    <dbReference type="NCBI Taxonomy" id="1216886"/>
    <lineage>
        <taxon>Bacteria</taxon>
        <taxon>Pseudomonadati</taxon>
        <taxon>Pseudomonadota</taxon>
        <taxon>Alphaproteobacteria</taxon>
        <taxon>Acetobacterales</taxon>
        <taxon>Acetobacteraceae</taxon>
        <taxon>Nguyenibacter</taxon>
    </lineage>
</organism>
<accession>A0ABZ3D2N2</accession>
<evidence type="ECO:0000256" key="7">
    <source>
        <dbReference type="SAM" id="Coils"/>
    </source>
</evidence>
<dbReference type="EMBL" id="CP152276">
    <property type="protein sequence ID" value="XAE42023.1"/>
    <property type="molecule type" value="Genomic_DNA"/>
</dbReference>
<keyword evidence="5" id="KW-0408">Iron</keyword>
<proteinExistence type="predicted"/>
<dbReference type="RefSeq" id="WP_342627830.1">
    <property type="nucleotide sequence ID" value="NZ_CP152276.1"/>
</dbReference>
<feature type="compositionally biased region" description="Acidic residues" evidence="8">
    <location>
        <begin position="252"/>
        <end position="264"/>
    </location>
</feature>
<keyword evidence="6" id="KW-0472">Membrane</keyword>
<evidence type="ECO:0000256" key="4">
    <source>
        <dbReference type="ARBA" id="ARBA00022723"/>
    </source>
</evidence>
<protein>
    <submittedName>
        <fullName evidence="9">Uncharacterized protein</fullName>
    </submittedName>
</protein>
<dbReference type="SUPFAM" id="SSF48479">
    <property type="entry name" value="Cytochrome c oxidase subunit E"/>
    <property type="match status" value="1"/>
</dbReference>
<keyword evidence="7" id="KW-0175">Coiled coil</keyword>
<sequence length="274" mass="30434">MGKPIFREFSAVIKEPTPGAHVAGIIEHMLPFAAVGIELWRMLIDRLIQDFGAMREADLLIMSARPERLDTRPDRDALYQKVRDRTATLTEAVNKAEAMPRGWFGWTTTNKRRLSAVKKAAAELSAWDKEGAMKLLTSEAARLENRVRRQDKKIAEFDKKPEVQAAARRLDDYPGAIRMLEGVREIKPDKELHEAMRPEIRQDGSILRVDAPAALALLRKRVAIAAALRVAGSGKSGGGPKEVPTPDLPDIAPDEEVKPDDDRPEPDPLAGLLM</sequence>
<name>A0ABZ3D2N2_9PROT</name>
<evidence type="ECO:0000256" key="1">
    <source>
        <dbReference type="ARBA" id="ARBA00004170"/>
    </source>
</evidence>
<evidence type="ECO:0000313" key="9">
    <source>
        <dbReference type="EMBL" id="XAE42023.1"/>
    </source>
</evidence>
<dbReference type="Proteomes" id="UP001449795">
    <property type="component" value="Chromosome"/>
</dbReference>
<evidence type="ECO:0000256" key="8">
    <source>
        <dbReference type="SAM" id="MobiDB-lite"/>
    </source>
</evidence>
<gene>
    <name evidence="9" type="ORF">AAC691_17375</name>
</gene>
<comment type="subcellular location">
    <subcellularLocation>
        <location evidence="1">Membrane</location>
        <topology evidence="1">Peripheral membrane protein</topology>
    </subcellularLocation>
</comment>
<keyword evidence="4" id="KW-0479">Metal-binding</keyword>
<evidence type="ECO:0000256" key="6">
    <source>
        <dbReference type="ARBA" id="ARBA00023136"/>
    </source>
</evidence>
<feature type="coiled-coil region" evidence="7">
    <location>
        <begin position="133"/>
        <end position="160"/>
    </location>
</feature>
<evidence type="ECO:0000313" key="10">
    <source>
        <dbReference type="Proteomes" id="UP001449795"/>
    </source>
</evidence>
<evidence type="ECO:0000256" key="2">
    <source>
        <dbReference type="ARBA" id="ARBA00004673"/>
    </source>
</evidence>
<keyword evidence="10" id="KW-1185">Reference proteome</keyword>
<comment type="pathway">
    <text evidence="2">Energy metabolism; oxidative phosphorylation.</text>
</comment>
<evidence type="ECO:0000256" key="5">
    <source>
        <dbReference type="ARBA" id="ARBA00023004"/>
    </source>
</evidence>
<evidence type="ECO:0000256" key="3">
    <source>
        <dbReference type="ARBA" id="ARBA00022617"/>
    </source>
</evidence>
<reference evidence="9 10" key="1">
    <citation type="submission" date="2024-04" db="EMBL/GenBank/DDBJ databases">
        <title>Complete genome sequence of Nguyenibacter vanlangesis HBCM-1154, a strain capable of nitrogen fixation, IAA production, and phosphorus solubilization isolated from sugarcane soil.</title>
        <authorList>
            <person name="MY HANH P."/>
        </authorList>
    </citation>
    <scope>NUCLEOTIDE SEQUENCE [LARGE SCALE GENOMIC DNA]</scope>
    <source>
        <strain evidence="9 10">HBCM 1154</strain>
    </source>
</reference>
<feature type="region of interest" description="Disordered" evidence="8">
    <location>
        <begin position="230"/>
        <end position="274"/>
    </location>
</feature>
<dbReference type="InterPro" id="IPR036545">
    <property type="entry name" value="Cyt_c_oxidase_su5A/6_sf"/>
</dbReference>
<keyword evidence="3" id="KW-0349">Heme</keyword>